<evidence type="ECO:0000256" key="3">
    <source>
        <dbReference type="ARBA" id="ARBA00021704"/>
    </source>
</evidence>
<proteinExistence type="inferred from homology"/>
<keyword evidence="9" id="KW-1185">Reference proteome</keyword>
<protein>
    <recommendedName>
        <fullName evidence="3">tRNA (adenine(58)-N(1))-methyltransferase non-catalytic subunit TRM6</fullName>
    </recommendedName>
    <alternativeName>
        <fullName evidence="6">tRNA(m1A58)-methyltransferase subunit TRM6</fullName>
    </alternativeName>
</protein>
<evidence type="ECO:0000256" key="1">
    <source>
        <dbReference type="ARBA" id="ARBA00004123"/>
    </source>
</evidence>
<dbReference type="Proteomes" id="UP001152747">
    <property type="component" value="Unassembled WGS sequence"/>
</dbReference>
<feature type="region of interest" description="Disordered" evidence="7">
    <location>
        <begin position="82"/>
        <end position="101"/>
    </location>
</feature>
<evidence type="ECO:0000313" key="8">
    <source>
        <dbReference type="EMBL" id="CAI5437716.1"/>
    </source>
</evidence>
<dbReference type="OrthoDB" id="10254665at2759"/>
<evidence type="ECO:0000256" key="7">
    <source>
        <dbReference type="SAM" id="MobiDB-lite"/>
    </source>
</evidence>
<sequence>MDQKVIENGEYLIVQKVDGEQIRVMRFTPKQKILIEKLKFDADNAFGKPYGLFEIVGGDCIPMTAQKLRDEIEEQDAALSVMSKKEDLTTGDSVDSSCEEKPSERVVIAPSALKLEPEQKRQKLVQDEVLEMKKQGTTGNELVAKLVEGSASFNTRTTYSQSKYIKRKSKKHSDRVLILRPTIRLLAKSYYMKDPDRIAMLRNDQLGLILQMAGIHHSKNVIVFEQNLGLITSAIIERLGGKGACIHIHRGAIAQSIPCVHSMNYDEQTLSTFLPVRIGCVLAGKQLPYDNQRKNGTDEEDLDVRAADVKELTAEEEEALVRRNDRLAKEKLAMDLIENGQTHSLIIGSRTIDPINVLEQFYHKLAPASTIVIYSPHLNVLVESYEWLVKNYAINLNITNQMCRVLQVLPDRTHPLMSQHIAGGHILSAIKVLSAENSS</sequence>
<dbReference type="EMBL" id="CANHGI010000001">
    <property type="protein sequence ID" value="CAI5437716.1"/>
    <property type="molecule type" value="Genomic_DNA"/>
</dbReference>
<accession>A0A9P1I3R9</accession>
<keyword evidence="4" id="KW-0819">tRNA processing</keyword>
<reference evidence="8" key="1">
    <citation type="submission" date="2022-11" db="EMBL/GenBank/DDBJ databases">
        <authorList>
            <person name="Kikuchi T."/>
        </authorList>
    </citation>
    <scope>NUCLEOTIDE SEQUENCE</scope>
    <source>
        <strain evidence="8">PS1010</strain>
    </source>
</reference>
<dbReference type="PANTHER" id="PTHR12945">
    <property type="entry name" value="TRANSLATION INITIATION FACTOR EIF3-RELATED"/>
    <property type="match status" value="1"/>
</dbReference>
<evidence type="ECO:0000256" key="4">
    <source>
        <dbReference type="ARBA" id="ARBA00022694"/>
    </source>
</evidence>
<dbReference type="Pfam" id="PF04189">
    <property type="entry name" value="Gcd10p"/>
    <property type="match status" value="1"/>
</dbReference>
<name>A0A9P1I3R9_9PELO</name>
<dbReference type="GO" id="GO:0030488">
    <property type="term" value="P:tRNA methylation"/>
    <property type="evidence" value="ECO:0007669"/>
    <property type="project" value="InterPro"/>
</dbReference>
<dbReference type="AlphaFoldDB" id="A0A9P1I3R9"/>
<dbReference type="InterPro" id="IPR017423">
    <property type="entry name" value="TRM6"/>
</dbReference>
<keyword evidence="5" id="KW-0539">Nucleus</keyword>
<evidence type="ECO:0000256" key="6">
    <source>
        <dbReference type="ARBA" id="ARBA00032319"/>
    </source>
</evidence>
<evidence type="ECO:0000256" key="2">
    <source>
        <dbReference type="ARBA" id="ARBA00008320"/>
    </source>
</evidence>
<comment type="caution">
    <text evidence="8">The sequence shown here is derived from an EMBL/GenBank/DDBJ whole genome shotgun (WGS) entry which is preliminary data.</text>
</comment>
<organism evidence="8 9">
    <name type="scientific">Caenorhabditis angaria</name>
    <dbReference type="NCBI Taxonomy" id="860376"/>
    <lineage>
        <taxon>Eukaryota</taxon>
        <taxon>Metazoa</taxon>
        <taxon>Ecdysozoa</taxon>
        <taxon>Nematoda</taxon>
        <taxon>Chromadorea</taxon>
        <taxon>Rhabditida</taxon>
        <taxon>Rhabditina</taxon>
        <taxon>Rhabditomorpha</taxon>
        <taxon>Rhabditoidea</taxon>
        <taxon>Rhabditidae</taxon>
        <taxon>Peloderinae</taxon>
        <taxon>Caenorhabditis</taxon>
    </lineage>
</organism>
<dbReference type="PANTHER" id="PTHR12945:SF0">
    <property type="entry name" value="TRNA (ADENINE(58)-N(1))-METHYLTRANSFERASE NON-CATALYTIC SUBUNIT TRM6"/>
    <property type="match status" value="1"/>
</dbReference>
<comment type="subcellular location">
    <subcellularLocation>
        <location evidence="1">Nucleus</location>
    </subcellularLocation>
</comment>
<gene>
    <name evidence="8" type="ORF">CAMP_LOCUS353</name>
</gene>
<comment type="similarity">
    <text evidence="2">Belongs to the TRM6/GCD10 family.</text>
</comment>
<evidence type="ECO:0000313" key="9">
    <source>
        <dbReference type="Proteomes" id="UP001152747"/>
    </source>
</evidence>
<dbReference type="GO" id="GO:0005634">
    <property type="term" value="C:nucleus"/>
    <property type="evidence" value="ECO:0007669"/>
    <property type="project" value="UniProtKB-SubCell"/>
</dbReference>
<evidence type="ECO:0000256" key="5">
    <source>
        <dbReference type="ARBA" id="ARBA00023242"/>
    </source>
</evidence>
<dbReference type="GO" id="GO:0031515">
    <property type="term" value="C:tRNA (m1A) methyltransferase complex"/>
    <property type="evidence" value="ECO:0007669"/>
    <property type="project" value="InterPro"/>
</dbReference>